<keyword evidence="1" id="KW-0812">Transmembrane</keyword>
<keyword evidence="4" id="KW-1185">Reference proteome</keyword>
<proteinExistence type="predicted"/>
<organism evidence="3 4">
    <name type="scientific">Sagittula stellata (strain ATCC 700073 / DSM 11524 / E-37)</name>
    <dbReference type="NCBI Taxonomy" id="388399"/>
    <lineage>
        <taxon>Bacteria</taxon>
        <taxon>Pseudomonadati</taxon>
        <taxon>Pseudomonadota</taxon>
        <taxon>Alphaproteobacteria</taxon>
        <taxon>Rhodobacterales</taxon>
        <taxon>Roseobacteraceae</taxon>
        <taxon>Sagittula</taxon>
    </lineage>
</organism>
<dbReference type="OrthoDB" id="9792534at2"/>
<dbReference type="PANTHER" id="PTHR12879">
    <property type="entry name" value="SPHINGOLIPID DELTA 4 DESATURASE/C-4 HYDROXYLASE PROTEIN DES2"/>
    <property type="match status" value="1"/>
</dbReference>
<dbReference type="GO" id="GO:0016020">
    <property type="term" value="C:membrane"/>
    <property type="evidence" value="ECO:0007669"/>
    <property type="project" value="GOC"/>
</dbReference>
<feature type="transmembrane region" description="Helical" evidence="1">
    <location>
        <begin position="27"/>
        <end position="46"/>
    </location>
</feature>
<evidence type="ECO:0000313" key="3">
    <source>
        <dbReference type="EMBL" id="EBA05579.1"/>
    </source>
</evidence>
<dbReference type="Proteomes" id="UP000005713">
    <property type="component" value="Unassembled WGS sequence"/>
</dbReference>
<accession>A3KB73</accession>
<reference evidence="3 4" key="1">
    <citation type="submission" date="2006-06" db="EMBL/GenBank/DDBJ databases">
        <authorList>
            <person name="Moran M.A."/>
            <person name="Ferriera S."/>
            <person name="Johnson J."/>
            <person name="Kravitz S."/>
            <person name="Beeson K."/>
            <person name="Sutton G."/>
            <person name="Rogers Y.-H."/>
            <person name="Friedman R."/>
            <person name="Frazier M."/>
            <person name="Venter J.C."/>
        </authorList>
    </citation>
    <scope>NUCLEOTIDE SEQUENCE [LARGE SCALE GENOMIC DNA]</scope>
    <source>
        <strain evidence="3 4">E-37</strain>
    </source>
</reference>
<dbReference type="InterPro" id="IPR005804">
    <property type="entry name" value="FA_desaturase_dom"/>
</dbReference>
<keyword evidence="1" id="KW-1133">Transmembrane helix</keyword>
<gene>
    <name evidence="3" type="ORF">SSE37_09633</name>
</gene>
<name>A3KB73_SAGS3</name>
<evidence type="ECO:0000256" key="1">
    <source>
        <dbReference type="SAM" id="Phobius"/>
    </source>
</evidence>
<dbReference type="PANTHER" id="PTHR12879:SF8">
    <property type="entry name" value="SPHINGOLIPID DELTA(4)-DESATURASE DES1"/>
    <property type="match status" value="1"/>
</dbReference>
<sequence>MQATFSRRDLIAPHRLRALMQRSDLRGALQLGSHFAAIALTGALLWTTWASLWSIPLFMAHGVLLNFLYAGQHELSHDTVFRTRRLNEIFGRLIGFLMIYPRDFDKIQHWAHHQHTQNWEKDGELTREPYTLKTYLLWFWGVTYWHSRVTRIVRFSRGIVLEPYIRPEQHALVIREARIHAALYAAVAVLSVVTQSWAAVLLWLAPMVVMKPVHQLQNTIEHLGLSHEDNILENTRSTRTNALMRWLCWQMPYHTAHHSFPAVPFWQLKDLDGEMKKNGAAPHAMGWFEFQVEVIRKLSAKSEADYPYDEVWIVPRGNGTSARIEAA</sequence>
<evidence type="ECO:0000313" key="4">
    <source>
        <dbReference type="Proteomes" id="UP000005713"/>
    </source>
</evidence>
<dbReference type="EMBL" id="AAYA01000031">
    <property type="protein sequence ID" value="EBA05579.1"/>
    <property type="molecule type" value="Genomic_DNA"/>
</dbReference>
<keyword evidence="1" id="KW-0472">Membrane</keyword>
<dbReference type="RefSeq" id="WP_005864228.1">
    <property type="nucleotide sequence ID" value="NZ_AAYA01000031.1"/>
</dbReference>
<protein>
    <submittedName>
        <fullName evidence="3">Putative rhizopine catabolism protein</fullName>
    </submittedName>
</protein>
<feature type="transmembrane region" description="Helical" evidence="1">
    <location>
        <begin position="52"/>
        <end position="69"/>
    </location>
</feature>
<dbReference type="AlphaFoldDB" id="A3KB73"/>
<feature type="domain" description="Fatty acid desaturase" evidence="2">
    <location>
        <begin position="48"/>
        <end position="278"/>
    </location>
</feature>
<dbReference type="GO" id="GO:0046513">
    <property type="term" value="P:ceramide biosynthetic process"/>
    <property type="evidence" value="ECO:0007669"/>
    <property type="project" value="TreeGrafter"/>
</dbReference>
<dbReference type="GO" id="GO:0042284">
    <property type="term" value="F:sphingolipid delta-4 desaturase activity"/>
    <property type="evidence" value="ECO:0007669"/>
    <property type="project" value="TreeGrafter"/>
</dbReference>
<evidence type="ECO:0000259" key="2">
    <source>
        <dbReference type="Pfam" id="PF00487"/>
    </source>
</evidence>
<dbReference type="eggNOG" id="COG3239">
    <property type="taxonomic scope" value="Bacteria"/>
</dbReference>
<dbReference type="Pfam" id="PF00487">
    <property type="entry name" value="FA_desaturase"/>
    <property type="match status" value="1"/>
</dbReference>
<comment type="caution">
    <text evidence="3">The sequence shown here is derived from an EMBL/GenBank/DDBJ whole genome shotgun (WGS) entry which is preliminary data.</text>
</comment>
<feature type="transmembrane region" description="Helical" evidence="1">
    <location>
        <begin position="181"/>
        <end position="205"/>
    </location>
</feature>